<protein>
    <submittedName>
        <fullName evidence="4">FprA family A-type flavoprotein</fullName>
    </submittedName>
</protein>
<evidence type="ECO:0000256" key="2">
    <source>
        <dbReference type="ARBA" id="ARBA00007121"/>
    </source>
</evidence>
<dbReference type="Pfam" id="PF00258">
    <property type="entry name" value="Flavodoxin_1"/>
    <property type="match status" value="1"/>
</dbReference>
<feature type="domain" description="Flavodoxin-like" evidence="3">
    <location>
        <begin position="255"/>
        <end position="394"/>
    </location>
</feature>
<dbReference type="RefSeq" id="WP_411915015.1">
    <property type="nucleotide sequence ID" value="NZ_BAAFSF010000001.1"/>
</dbReference>
<comment type="similarity">
    <text evidence="2">In the N-terminal section; belongs to the zinc metallo-hydrolase group 3 family.</text>
</comment>
<dbReference type="InterPro" id="IPR029039">
    <property type="entry name" value="Flavoprotein-like_sf"/>
</dbReference>
<dbReference type="EMBL" id="BAAFSF010000001">
    <property type="protein sequence ID" value="GAB1251203.1"/>
    <property type="molecule type" value="Genomic_DNA"/>
</dbReference>
<dbReference type="Proteomes" id="UP001628220">
    <property type="component" value="Unassembled WGS sequence"/>
</dbReference>
<dbReference type="PANTHER" id="PTHR43717:SF1">
    <property type="entry name" value="ANAEROBIC NITRIC OXIDE REDUCTASE FLAVORUBREDOXIN"/>
    <property type="match status" value="1"/>
</dbReference>
<keyword evidence="5" id="KW-1185">Reference proteome</keyword>
<dbReference type="PROSITE" id="PS00201">
    <property type="entry name" value="FLAVODOXIN"/>
    <property type="match status" value="1"/>
</dbReference>
<dbReference type="CDD" id="cd07709">
    <property type="entry name" value="flavodiiron_proteins_MBL-fold"/>
    <property type="match status" value="1"/>
</dbReference>
<dbReference type="Gene3D" id="3.60.15.10">
    <property type="entry name" value="Ribonuclease Z/Hydroxyacylglutathione hydrolase-like"/>
    <property type="match status" value="1"/>
</dbReference>
<dbReference type="InterPro" id="IPR001279">
    <property type="entry name" value="Metallo-B-lactamas"/>
</dbReference>
<reference evidence="4 5" key="1">
    <citation type="journal article" date="2025" name="Int. J. Syst. Evol. Microbiol.">
        <title>Desulfovibrio falkowii sp. nov., Porphyromonas miyakawae sp. nov., Mediterraneibacter flintii sp. nov. and Owariibacterium komagatae gen. nov., sp. nov., isolated from human faeces.</title>
        <authorList>
            <person name="Hamaguchi T."/>
            <person name="Ohara M."/>
            <person name="Hisatomi A."/>
            <person name="Sekiguchi K."/>
            <person name="Takeda J.I."/>
            <person name="Ueyama J."/>
            <person name="Ito M."/>
            <person name="Nishiwaki H."/>
            <person name="Ogi T."/>
            <person name="Hirayama M."/>
            <person name="Ohkuma M."/>
            <person name="Sakamoto M."/>
            <person name="Ohno K."/>
        </authorList>
    </citation>
    <scope>NUCLEOTIDE SEQUENCE [LARGE SCALE GENOMIC DNA]</scope>
    <source>
        <strain evidence="4 5">13CB11C</strain>
    </source>
</reference>
<dbReference type="SUPFAM" id="SSF56281">
    <property type="entry name" value="Metallo-hydrolase/oxidoreductase"/>
    <property type="match status" value="1"/>
</dbReference>
<dbReference type="InterPro" id="IPR008254">
    <property type="entry name" value="Flavodoxin/NO_synth"/>
</dbReference>
<dbReference type="InterPro" id="IPR001226">
    <property type="entry name" value="Flavodoxin_CS"/>
</dbReference>
<dbReference type="SUPFAM" id="SSF52218">
    <property type="entry name" value="Flavoproteins"/>
    <property type="match status" value="1"/>
</dbReference>
<evidence type="ECO:0000259" key="3">
    <source>
        <dbReference type="PROSITE" id="PS50902"/>
    </source>
</evidence>
<comment type="caution">
    <text evidence="4">The sequence shown here is derived from an EMBL/GenBank/DDBJ whole genome shotgun (WGS) entry which is preliminary data.</text>
</comment>
<dbReference type="InterPro" id="IPR036866">
    <property type="entry name" value="RibonucZ/Hydroxyglut_hydro"/>
</dbReference>
<sequence>MLQQIQITDSIYYVGVNDRIKDLFESLWTLPYGVSYNSYLIVDEKVALMDSVDLCYSERFLRQIDGILQGRPVDYLIVDHMEPDHSGSIGMLKRRYPNIRIVGNKKTFAMMSSYYSTIDDNLIEVSEGDTLSLGRHELTFVMAPMVHWPEVMFTYDKTDKVLFSADAFGTFGTLDGNVLDTKLDTKHYFEEMERYYSCIVGKYGKFVQKTLEKVKSMNLEIKAICPLHGPVWTDEAARAIAIYDKLSRYEAEKGAVVLYGSMYGNTAALADTIARGIGSKGIKHVVTYDVSRGNPSLIIRDVFKYRAVVVGSPTYSNGVFQPMANVLELLRVREIPDRLFSVFGSCSWAGQAVKKMTPFAEEMKWELVGEPLEQKGSPDDADLERAYALGMQIGDRLNELYR</sequence>
<evidence type="ECO:0000313" key="5">
    <source>
        <dbReference type="Proteomes" id="UP001628220"/>
    </source>
</evidence>
<organism evidence="4 5">
    <name type="scientific">Porphyromonas miyakawae</name>
    <dbReference type="NCBI Taxonomy" id="3137470"/>
    <lineage>
        <taxon>Bacteria</taxon>
        <taxon>Pseudomonadati</taxon>
        <taxon>Bacteroidota</taxon>
        <taxon>Bacteroidia</taxon>
        <taxon>Bacteroidales</taxon>
        <taxon>Porphyromonadaceae</taxon>
        <taxon>Porphyromonas</taxon>
    </lineage>
</organism>
<dbReference type="PANTHER" id="PTHR43717">
    <property type="entry name" value="ANAEROBIC NITRIC OXIDE REDUCTASE FLAVORUBREDOXIN"/>
    <property type="match status" value="1"/>
</dbReference>
<proteinExistence type="inferred from homology"/>
<evidence type="ECO:0000256" key="1">
    <source>
        <dbReference type="ARBA" id="ARBA00001917"/>
    </source>
</evidence>
<name>A0ABQ0E0K4_9PORP</name>
<dbReference type="SMART" id="SM00849">
    <property type="entry name" value="Lactamase_B"/>
    <property type="match status" value="1"/>
</dbReference>
<gene>
    <name evidence="4" type="ORF">Tsumi_03070</name>
</gene>
<accession>A0ABQ0E0K4</accession>
<dbReference type="PIRSF" id="PIRSF005243">
    <property type="entry name" value="ROO"/>
    <property type="match status" value="1"/>
</dbReference>
<comment type="cofactor">
    <cofactor evidence="1">
        <name>FMN</name>
        <dbReference type="ChEBI" id="CHEBI:58210"/>
    </cofactor>
</comment>
<dbReference type="Gene3D" id="3.40.50.360">
    <property type="match status" value="1"/>
</dbReference>
<dbReference type="PROSITE" id="PS50902">
    <property type="entry name" value="FLAVODOXIN_LIKE"/>
    <property type="match status" value="1"/>
</dbReference>
<evidence type="ECO:0000313" key="4">
    <source>
        <dbReference type="EMBL" id="GAB1251203.1"/>
    </source>
</evidence>
<dbReference type="Pfam" id="PF19583">
    <property type="entry name" value="ODP"/>
    <property type="match status" value="1"/>
</dbReference>
<dbReference type="InterPro" id="IPR045761">
    <property type="entry name" value="ODP_dom"/>
</dbReference>
<dbReference type="InterPro" id="IPR016440">
    <property type="entry name" value="Rubredoxin-O_OxRdtase"/>
</dbReference>